<dbReference type="Gene3D" id="1.20.120.1760">
    <property type="match status" value="1"/>
</dbReference>
<keyword evidence="1" id="KW-1133">Transmembrane helix</keyword>
<dbReference type="Pfam" id="PF01066">
    <property type="entry name" value="CDP-OH_P_transf"/>
    <property type="match status" value="1"/>
</dbReference>
<organism evidence="2 3">
    <name type="scientific">Congzhengia minquanensis</name>
    <dbReference type="NCBI Taxonomy" id="2763657"/>
    <lineage>
        <taxon>Bacteria</taxon>
        <taxon>Bacillati</taxon>
        <taxon>Bacillota</taxon>
        <taxon>Clostridia</taxon>
        <taxon>Eubacteriales</taxon>
        <taxon>Oscillospiraceae</taxon>
        <taxon>Congzhengia</taxon>
    </lineage>
</organism>
<keyword evidence="1" id="KW-0472">Membrane</keyword>
<sequence>MKYTMKQILQSYTPEKRKKSCFWARFFSRPLSFPLTYIFINCGLTANTVSVISMIESLLASLFIMLGGRFTPIGVGMFVLWHILDCCDGNIARVKKTSSYGGEYFDAVSGYTAPAFVYLAVGVAAYHTTTITTDYSYWFIVLGGVASVSDILGRLIYQKYIVTEYRLNLIEEEKNIDEVRNSGIHHIADLIIKNMGFSSSFMPLFICACIFHKFDFLISIYSIYCFLVMLGSGIFFVKKGFALDKRV</sequence>
<accession>A0A926DIE6</accession>
<evidence type="ECO:0000313" key="3">
    <source>
        <dbReference type="Proteomes" id="UP000611762"/>
    </source>
</evidence>
<feature type="transmembrane region" description="Helical" evidence="1">
    <location>
        <begin position="137"/>
        <end position="157"/>
    </location>
</feature>
<comment type="caution">
    <text evidence="2">The sequence shown here is derived from an EMBL/GenBank/DDBJ whole genome shotgun (WGS) entry which is preliminary data.</text>
</comment>
<keyword evidence="3" id="KW-1185">Reference proteome</keyword>
<dbReference type="InterPro" id="IPR043130">
    <property type="entry name" value="CDP-OH_PTrfase_TM_dom"/>
</dbReference>
<evidence type="ECO:0000313" key="2">
    <source>
        <dbReference type="EMBL" id="MBC8539423.1"/>
    </source>
</evidence>
<gene>
    <name evidence="2" type="ORF">H8698_00340</name>
</gene>
<dbReference type="GO" id="GO:0008654">
    <property type="term" value="P:phospholipid biosynthetic process"/>
    <property type="evidence" value="ECO:0007669"/>
    <property type="project" value="InterPro"/>
</dbReference>
<reference evidence="2" key="1">
    <citation type="submission" date="2020-08" db="EMBL/GenBank/DDBJ databases">
        <title>Genome public.</title>
        <authorList>
            <person name="Liu C."/>
            <person name="Sun Q."/>
        </authorList>
    </citation>
    <scope>NUCLEOTIDE SEQUENCE</scope>
    <source>
        <strain evidence="2">H8</strain>
    </source>
</reference>
<dbReference type="InterPro" id="IPR000462">
    <property type="entry name" value="CDP-OH_P_trans"/>
</dbReference>
<dbReference type="GO" id="GO:0016780">
    <property type="term" value="F:phosphotransferase activity, for other substituted phosphate groups"/>
    <property type="evidence" value="ECO:0007669"/>
    <property type="project" value="InterPro"/>
</dbReference>
<dbReference type="EMBL" id="JACRSU010000001">
    <property type="protein sequence ID" value="MBC8539423.1"/>
    <property type="molecule type" value="Genomic_DNA"/>
</dbReference>
<feature type="transmembrane region" description="Helical" evidence="1">
    <location>
        <begin position="60"/>
        <end position="84"/>
    </location>
</feature>
<evidence type="ECO:0000256" key="1">
    <source>
        <dbReference type="SAM" id="Phobius"/>
    </source>
</evidence>
<dbReference type="GO" id="GO:0016020">
    <property type="term" value="C:membrane"/>
    <property type="evidence" value="ECO:0007669"/>
    <property type="project" value="InterPro"/>
</dbReference>
<feature type="transmembrane region" description="Helical" evidence="1">
    <location>
        <begin position="195"/>
        <end position="214"/>
    </location>
</feature>
<dbReference type="Proteomes" id="UP000611762">
    <property type="component" value="Unassembled WGS sequence"/>
</dbReference>
<dbReference type="AlphaFoldDB" id="A0A926DIE6"/>
<proteinExistence type="predicted"/>
<dbReference type="RefSeq" id="WP_249310523.1">
    <property type="nucleotide sequence ID" value="NZ_JACRSU010000001.1"/>
</dbReference>
<name>A0A926DIE6_9FIRM</name>
<keyword evidence="1" id="KW-0812">Transmembrane</keyword>
<protein>
    <submittedName>
        <fullName evidence="2">CDP-alcohol phosphatidyltransferase family protein</fullName>
    </submittedName>
</protein>
<feature type="transmembrane region" description="Helical" evidence="1">
    <location>
        <begin position="220"/>
        <end position="237"/>
    </location>
</feature>
<feature type="transmembrane region" description="Helical" evidence="1">
    <location>
        <begin position="104"/>
        <end position="125"/>
    </location>
</feature>